<evidence type="ECO:0000313" key="1">
    <source>
        <dbReference type="EMBL" id="KAH3806175.1"/>
    </source>
</evidence>
<accession>A0A9D4G073</accession>
<proteinExistence type="predicted"/>
<organism evidence="1 2">
    <name type="scientific">Dreissena polymorpha</name>
    <name type="common">Zebra mussel</name>
    <name type="synonym">Mytilus polymorpha</name>
    <dbReference type="NCBI Taxonomy" id="45954"/>
    <lineage>
        <taxon>Eukaryota</taxon>
        <taxon>Metazoa</taxon>
        <taxon>Spiralia</taxon>
        <taxon>Lophotrochozoa</taxon>
        <taxon>Mollusca</taxon>
        <taxon>Bivalvia</taxon>
        <taxon>Autobranchia</taxon>
        <taxon>Heteroconchia</taxon>
        <taxon>Euheterodonta</taxon>
        <taxon>Imparidentia</taxon>
        <taxon>Neoheterodontei</taxon>
        <taxon>Myida</taxon>
        <taxon>Dreissenoidea</taxon>
        <taxon>Dreissenidae</taxon>
        <taxon>Dreissena</taxon>
    </lineage>
</organism>
<protein>
    <submittedName>
        <fullName evidence="1">Uncharacterized protein</fullName>
    </submittedName>
</protein>
<keyword evidence="2" id="KW-1185">Reference proteome</keyword>
<evidence type="ECO:0000313" key="2">
    <source>
        <dbReference type="Proteomes" id="UP000828390"/>
    </source>
</evidence>
<gene>
    <name evidence="1" type="ORF">DPMN_134491</name>
</gene>
<reference evidence="1" key="2">
    <citation type="submission" date="2020-11" db="EMBL/GenBank/DDBJ databases">
        <authorList>
            <person name="McCartney M.A."/>
            <person name="Auch B."/>
            <person name="Kono T."/>
            <person name="Mallez S."/>
            <person name="Becker A."/>
            <person name="Gohl D.M."/>
            <person name="Silverstein K.A.T."/>
            <person name="Koren S."/>
            <person name="Bechman K.B."/>
            <person name="Herman A."/>
            <person name="Abrahante J.E."/>
            <person name="Garbe J."/>
        </authorList>
    </citation>
    <scope>NUCLEOTIDE SEQUENCE</scope>
    <source>
        <strain evidence="1">Duluth1</strain>
        <tissue evidence="1">Whole animal</tissue>
    </source>
</reference>
<dbReference type="AlphaFoldDB" id="A0A9D4G073"/>
<sequence length="66" mass="7539">MDIGNIRDYRVMDRHGHIRIYAVIDRDVESTRPSISGQRLSVVNIDLRRCKGPTVQNALEITEACN</sequence>
<reference evidence="1" key="1">
    <citation type="journal article" date="2019" name="bioRxiv">
        <title>The Genome of the Zebra Mussel, Dreissena polymorpha: A Resource for Invasive Species Research.</title>
        <authorList>
            <person name="McCartney M.A."/>
            <person name="Auch B."/>
            <person name="Kono T."/>
            <person name="Mallez S."/>
            <person name="Zhang Y."/>
            <person name="Obille A."/>
            <person name="Becker A."/>
            <person name="Abrahante J.E."/>
            <person name="Garbe J."/>
            <person name="Badalamenti J.P."/>
            <person name="Herman A."/>
            <person name="Mangelson H."/>
            <person name="Liachko I."/>
            <person name="Sullivan S."/>
            <person name="Sone E.D."/>
            <person name="Koren S."/>
            <person name="Silverstein K.A.T."/>
            <person name="Beckman K.B."/>
            <person name="Gohl D.M."/>
        </authorList>
    </citation>
    <scope>NUCLEOTIDE SEQUENCE</scope>
    <source>
        <strain evidence="1">Duluth1</strain>
        <tissue evidence="1">Whole animal</tissue>
    </source>
</reference>
<dbReference type="EMBL" id="JAIWYP010000006">
    <property type="protein sequence ID" value="KAH3806175.1"/>
    <property type="molecule type" value="Genomic_DNA"/>
</dbReference>
<comment type="caution">
    <text evidence="1">The sequence shown here is derived from an EMBL/GenBank/DDBJ whole genome shotgun (WGS) entry which is preliminary data.</text>
</comment>
<dbReference type="Proteomes" id="UP000828390">
    <property type="component" value="Unassembled WGS sequence"/>
</dbReference>
<name>A0A9D4G073_DREPO</name>